<keyword evidence="4 9" id="KW-0067">ATP-binding</keyword>
<proteinExistence type="predicted"/>
<dbReference type="InterPro" id="IPR014016">
    <property type="entry name" value="UvrD-like_ATP-bd"/>
</dbReference>
<evidence type="ECO:0000256" key="9">
    <source>
        <dbReference type="PROSITE-ProRule" id="PRU00560"/>
    </source>
</evidence>
<dbReference type="InterPro" id="IPR014017">
    <property type="entry name" value="DNA_helicase_UvrD-like_C"/>
</dbReference>
<name>A0A1I3SK12_9BACL</name>
<dbReference type="Gene3D" id="3.40.1350.10">
    <property type="match status" value="1"/>
</dbReference>
<dbReference type="PANTHER" id="PTHR11070">
    <property type="entry name" value="UVRD / RECB / PCRA DNA HELICASE FAMILY MEMBER"/>
    <property type="match status" value="1"/>
</dbReference>
<feature type="binding site" evidence="9">
    <location>
        <begin position="253"/>
        <end position="260"/>
    </location>
    <ligand>
        <name>ATP</name>
        <dbReference type="ChEBI" id="CHEBI:30616"/>
    </ligand>
</feature>
<sequence length="874" mass="100258">MGIVAIQDTFLDSFSQLPKTEQIRAKKVIDALRGSERNQLKIERMKGSLDPKVHMIRVSPFYRMIVVRPEHEDVTLLVWIDRDEEAYRWAQRKRFVINKYTGSLQMWTSIDTVPEINEKPGLFANYTDHQLLRLGVPEDQLSLLRSVTTEQEFRKYKRDLPIDAFENLARLLNGTPYEKVLESVLEYKELERAFSFEKAVTSGHSSRHIAVITDDEILKVMLDKPFERWRTFLHPDQRELVEKDYKGPVRVLGGAGTGKTVVVMHRAQQLVSKKLKPDDRVLVTTYTPILANHIRSVLSTMCTEEEMERVDVLPIDQLAKQIVEKVYDITVKMVDKEDARVKSLWKEAAQNFGWAEEDLAFLKSEYHWVIQQGGAETWQEYLSTSRTGRKKRISRAQKKKVWDTAMWFRQKMEEKGLYESVDVLRKARIWLEENPDRYTYRYRSAIIDEAQDFHPEAFKLIRALVPENENDLFIVGDAHQRIYSRQVVLSKCGIHVRGKRSKRLTVNYRTTEEIREKAIEVINFTVDGLDGDTDDGIDISLLSGVKPEIKNFAHANEEKEFVVDKVKELLEEDLKPNEIAVLARFDHTVDSYMKAFGEQRIESQKIASDTVALGNPSAVICGTMHSCKGLEFRVVFLVEANEEVIPPEWELDSLEDEDDKKELIKLERSLIYVAITRARDRVFITSFGSPSKLLVKDHKQAEAKKMEEKNDSETAKGEERQKVVSSVSKEKLLDQVMNCSPAFFEQLVIDLLIKMGYGGSGTQAGLHVGGAGDEGIDGIILEDPLGLHKIYVQAKRWKNPVGRPEIQMFVGALMGKNAERGVFITTSHFTAPAKRYVKHVPQNIVLIDGKQLVELMMQYDIGVGVQESKLELVK</sequence>
<reference evidence="11 12" key="1">
    <citation type="submission" date="2016-10" db="EMBL/GenBank/DDBJ databases">
        <authorList>
            <person name="de Groot N.N."/>
        </authorList>
    </citation>
    <scope>NUCLEOTIDE SEQUENCE [LARGE SCALE GENOMIC DNA]</scope>
    <source>
        <strain evidence="11 12">DSM 44778</strain>
    </source>
</reference>
<dbReference type="InterPro" id="IPR035093">
    <property type="entry name" value="RelE/ParE_toxin_dom_sf"/>
</dbReference>
<dbReference type="OrthoDB" id="9787585at2"/>
<dbReference type="EC" id="5.6.2.4" evidence="7"/>
<dbReference type="GO" id="GO:0016887">
    <property type="term" value="F:ATP hydrolysis activity"/>
    <property type="evidence" value="ECO:0007669"/>
    <property type="project" value="RHEA"/>
</dbReference>
<dbReference type="EMBL" id="FORR01000013">
    <property type="protein sequence ID" value="SFJ58750.1"/>
    <property type="molecule type" value="Genomic_DNA"/>
</dbReference>
<dbReference type="GO" id="GO:0009307">
    <property type="term" value="P:DNA restriction-modification system"/>
    <property type="evidence" value="ECO:0007669"/>
    <property type="project" value="InterPro"/>
</dbReference>
<dbReference type="GO" id="GO:0005524">
    <property type="term" value="F:ATP binding"/>
    <property type="evidence" value="ECO:0007669"/>
    <property type="project" value="UniProtKB-UniRule"/>
</dbReference>
<dbReference type="PANTHER" id="PTHR11070:SF45">
    <property type="entry name" value="DNA 3'-5' HELICASE"/>
    <property type="match status" value="1"/>
</dbReference>
<dbReference type="GO" id="GO:0003677">
    <property type="term" value="F:DNA binding"/>
    <property type="evidence" value="ECO:0007669"/>
    <property type="project" value="InterPro"/>
</dbReference>
<protein>
    <recommendedName>
        <fullName evidence="7">DNA 3'-5' helicase</fullName>
        <ecNumber evidence="7">5.6.2.4</ecNumber>
    </recommendedName>
</protein>
<evidence type="ECO:0000256" key="8">
    <source>
        <dbReference type="ARBA" id="ARBA00048988"/>
    </source>
</evidence>
<dbReference type="InterPro" id="IPR007560">
    <property type="entry name" value="Restrct_endonuc_IV_Mrr"/>
</dbReference>
<evidence type="ECO:0000313" key="12">
    <source>
        <dbReference type="Proteomes" id="UP000199545"/>
    </source>
</evidence>
<evidence type="ECO:0000256" key="3">
    <source>
        <dbReference type="ARBA" id="ARBA00022806"/>
    </source>
</evidence>
<comment type="catalytic activity">
    <reaction evidence="6">
        <text>Couples ATP hydrolysis with the unwinding of duplex DNA by translocating in the 3'-5' direction.</text>
        <dbReference type="EC" id="5.6.2.4"/>
    </reaction>
</comment>
<dbReference type="Proteomes" id="UP000199545">
    <property type="component" value="Unassembled WGS sequence"/>
</dbReference>
<evidence type="ECO:0000256" key="2">
    <source>
        <dbReference type="ARBA" id="ARBA00022801"/>
    </source>
</evidence>
<dbReference type="InterPro" id="IPR000212">
    <property type="entry name" value="DNA_helicase_UvrD/REP"/>
</dbReference>
<evidence type="ECO:0000256" key="7">
    <source>
        <dbReference type="ARBA" id="ARBA00034808"/>
    </source>
</evidence>
<evidence type="ECO:0000256" key="1">
    <source>
        <dbReference type="ARBA" id="ARBA00022741"/>
    </source>
</evidence>
<dbReference type="PROSITE" id="PS51198">
    <property type="entry name" value="UVRD_HELICASE_ATP_BIND"/>
    <property type="match status" value="1"/>
</dbReference>
<dbReference type="InterPro" id="IPR027417">
    <property type="entry name" value="P-loop_NTPase"/>
</dbReference>
<dbReference type="AlphaFoldDB" id="A0A1I3SK12"/>
<keyword evidence="5" id="KW-0413">Isomerase</keyword>
<evidence type="ECO:0000259" key="10">
    <source>
        <dbReference type="PROSITE" id="PS51198"/>
    </source>
</evidence>
<dbReference type="Gene3D" id="3.40.50.300">
    <property type="entry name" value="P-loop containing nucleotide triphosphate hydrolases"/>
    <property type="match status" value="2"/>
</dbReference>
<dbReference type="Pfam" id="PF13361">
    <property type="entry name" value="UvrD_C"/>
    <property type="match status" value="2"/>
</dbReference>
<keyword evidence="2 9" id="KW-0378">Hydrolase</keyword>
<dbReference type="SUPFAM" id="SSF52980">
    <property type="entry name" value="Restriction endonuclease-like"/>
    <property type="match status" value="1"/>
</dbReference>
<evidence type="ECO:0000256" key="4">
    <source>
        <dbReference type="ARBA" id="ARBA00022840"/>
    </source>
</evidence>
<dbReference type="STRING" id="46223.SAMN05421852_11364"/>
<organism evidence="11 12">
    <name type="scientific">Thermoflavimicrobium dichotomicum</name>
    <dbReference type="NCBI Taxonomy" id="46223"/>
    <lineage>
        <taxon>Bacteria</taxon>
        <taxon>Bacillati</taxon>
        <taxon>Bacillota</taxon>
        <taxon>Bacilli</taxon>
        <taxon>Bacillales</taxon>
        <taxon>Thermoactinomycetaceae</taxon>
        <taxon>Thermoflavimicrobium</taxon>
    </lineage>
</organism>
<dbReference type="InterPro" id="IPR011335">
    <property type="entry name" value="Restrct_endonuc-II-like"/>
</dbReference>
<gene>
    <name evidence="11" type="ORF">SAMN05421852_11364</name>
</gene>
<keyword evidence="3 9" id="KW-0347">Helicase</keyword>
<dbReference type="RefSeq" id="WP_093230836.1">
    <property type="nucleotide sequence ID" value="NZ_FORR01000013.1"/>
</dbReference>
<dbReference type="GO" id="GO:0043138">
    <property type="term" value="F:3'-5' DNA helicase activity"/>
    <property type="evidence" value="ECO:0007669"/>
    <property type="project" value="UniProtKB-EC"/>
</dbReference>
<dbReference type="SUPFAM" id="SSF52540">
    <property type="entry name" value="P-loop containing nucleoside triphosphate hydrolases"/>
    <property type="match status" value="1"/>
</dbReference>
<dbReference type="InterPro" id="IPR011856">
    <property type="entry name" value="tRNA_endonuc-like_dom_sf"/>
</dbReference>
<comment type="catalytic activity">
    <reaction evidence="8">
        <text>ATP + H2O = ADP + phosphate + H(+)</text>
        <dbReference type="Rhea" id="RHEA:13065"/>
        <dbReference type="ChEBI" id="CHEBI:15377"/>
        <dbReference type="ChEBI" id="CHEBI:15378"/>
        <dbReference type="ChEBI" id="CHEBI:30616"/>
        <dbReference type="ChEBI" id="CHEBI:43474"/>
        <dbReference type="ChEBI" id="CHEBI:456216"/>
        <dbReference type="EC" id="5.6.2.4"/>
    </reaction>
</comment>
<evidence type="ECO:0000313" key="11">
    <source>
        <dbReference type="EMBL" id="SFJ58750.1"/>
    </source>
</evidence>
<dbReference type="GO" id="GO:0004519">
    <property type="term" value="F:endonuclease activity"/>
    <property type="evidence" value="ECO:0007669"/>
    <property type="project" value="InterPro"/>
</dbReference>
<dbReference type="Pfam" id="PF00580">
    <property type="entry name" value="UvrD-helicase"/>
    <property type="match status" value="1"/>
</dbReference>
<feature type="domain" description="UvrD-like helicase ATP-binding" evidence="10">
    <location>
        <begin position="232"/>
        <end position="511"/>
    </location>
</feature>
<dbReference type="GO" id="GO:0000725">
    <property type="term" value="P:recombinational repair"/>
    <property type="evidence" value="ECO:0007669"/>
    <property type="project" value="TreeGrafter"/>
</dbReference>
<evidence type="ECO:0000256" key="5">
    <source>
        <dbReference type="ARBA" id="ARBA00023235"/>
    </source>
</evidence>
<keyword evidence="12" id="KW-1185">Reference proteome</keyword>
<evidence type="ECO:0000256" key="6">
    <source>
        <dbReference type="ARBA" id="ARBA00034617"/>
    </source>
</evidence>
<dbReference type="Gene3D" id="3.30.2310.20">
    <property type="entry name" value="RelE-like"/>
    <property type="match status" value="1"/>
</dbReference>
<dbReference type="Pfam" id="PF04471">
    <property type="entry name" value="Mrr_cat"/>
    <property type="match status" value="1"/>
</dbReference>
<accession>A0A1I3SK12</accession>
<keyword evidence="1 9" id="KW-0547">Nucleotide-binding</keyword>